<feature type="DNA-binding region" description="H-T-H motif" evidence="4">
    <location>
        <begin position="39"/>
        <end position="58"/>
    </location>
</feature>
<accession>A0ABV6RVH4</accession>
<dbReference type="PANTHER" id="PTHR30055:SF234">
    <property type="entry name" value="HTH-TYPE TRANSCRIPTIONAL REGULATOR BETI"/>
    <property type="match status" value="1"/>
</dbReference>
<dbReference type="PANTHER" id="PTHR30055">
    <property type="entry name" value="HTH-TYPE TRANSCRIPTIONAL REGULATOR RUTR"/>
    <property type="match status" value="1"/>
</dbReference>
<dbReference type="Proteomes" id="UP001589896">
    <property type="component" value="Unassembled WGS sequence"/>
</dbReference>
<evidence type="ECO:0000256" key="4">
    <source>
        <dbReference type="PROSITE-ProRule" id="PRU00335"/>
    </source>
</evidence>
<dbReference type="Pfam" id="PF00440">
    <property type="entry name" value="TetR_N"/>
    <property type="match status" value="1"/>
</dbReference>
<dbReference type="InterPro" id="IPR001647">
    <property type="entry name" value="HTH_TetR"/>
</dbReference>
<name>A0ABV6RVH4_9GAMM</name>
<proteinExistence type="predicted"/>
<feature type="domain" description="HTH tetR-type" evidence="5">
    <location>
        <begin position="16"/>
        <end position="76"/>
    </location>
</feature>
<dbReference type="InterPro" id="IPR009057">
    <property type="entry name" value="Homeodomain-like_sf"/>
</dbReference>
<evidence type="ECO:0000259" key="5">
    <source>
        <dbReference type="PROSITE" id="PS50977"/>
    </source>
</evidence>
<keyword evidence="2 4" id="KW-0238">DNA-binding</keyword>
<organism evidence="6 7">
    <name type="scientific">Lysobacter korlensis</name>
    <dbReference type="NCBI Taxonomy" id="553636"/>
    <lineage>
        <taxon>Bacteria</taxon>
        <taxon>Pseudomonadati</taxon>
        <taxon>Pseudomonadota</taxon>
        <taxon>Gammaproteobacteria</taxon>
        <taxon>Lysobacterales</taxon>
        <taxon>Lysobacteraceae</taxon>
        <taxon>Lysobacter</taxon>
    </lineage>
</organism>
<dbReference type="RefSeq" id="WP_386673182.1">
    <property type="nucleotide sequence ID" value="NZ_JBHLTG010000006.1"/>
</dbReference>
<keyword evidence="1" id="KW-0805">Transcription regulation</keyword>
<comment type="caution">
    <text evidence="6">The sequence shown here is derived from an EMBL/GenBank/DDBJ whole genome shotgun (WGS) entry which is preliminary data.</text>
</comment>
<sequence>MSTTARALRGPYKPGIARRLQVVKAAVDVFGQYGFKGGTLQQVAERVGVTPAAIEKLFGSKEQLLIAVLEHWGYETEEVIGPDTRGLAHLDAFRKLMKYHVRHKGLLELYIQMAAEATSPDHPARPFMIQRYNATLADMRHIFEDGVNEGAFRPMTEQEIANEAEWLLATMDGLEVQYLLNPKFDLVGSFNRFVDHLVERLAPAS</sequence>
<keyword evidence="7" id="KW-1185">Reference proteome</keyword>
<dbReference type="InterPro" id="IPR050109">
    <property type="entry name" value="HTH-type_TetR-like_transc_reg"/>
</dbReference>
<gene>
    <name evidence="6" type="ORF">ACFFGH_24390</name>
</gene>
<protein>
    <submittedName>
        <fullName evidence="6">TetR/AcrR family transcriptional regulator</fullName>
    </submittedName>
</protein>
<reference evidence="6 7" key="1">
    <citation type="submission" date="2024-09" db="EMBL/GenBank/DDBJ databases">
        <authorList>
            <person name="Sun Q."/>
            <person name="Mori K."/>
        </authorList>
    </citation>
    <scope>NUCLEOTIDE SEQUENCE [LARGE SCALE GENOMIC DNA]</scope>
    <source>
        <strain evidence="6 7">KCTC 23076</strain>
    </source>
</reference>
<evidence type="ECO:0000256" key="2">
    <source>
        <dbReference type="ARBA" id="ARBA00023125"/>
    </source>
</evidence>
<dbReference type="Gene3D" id="1.10.10.60">
    <property type="entry name" value="Homeodomain-like"/>
    <property type="match status" value="1"/>
</dbReference>
<evidence type="ECO:0000256" key="1">
    <source>
        <dbReference type="ARBA" id="ARBA00023015"/>
    </source>
</evidence>
<dbReference type="SUPFAM" id="SSF48498">
    <property type="entry name" value="Tetracyclin repressor-like, C-terminal domain"/>
    <property type="match status" value="1"/>
</dbReference>
<dbReference type="PROSITE" id="PS50977">
    <property type="entry name" value="HTH_TETR_2"/>
    <property type="match status" value="1"/>
</dbReference>
<dbReference type="PRINTS" id="PR00455">
    <property type="entry name" value="HTHTETR"/>
</dbReference>
<evidence type="ECO:0000313" key="6">
    <source>
        <dbReference type="EMBL" id="MFC0680981.1"/>
    </source>
</evidence>
<dbReference type="InterPro" id="IPR036271">
    <property type="entry name" value="Tet_transcr_reg_TetR-rel_C_sf"/>
</dbReference>
<dbReference type="SUPFAM" id="SSF46689">
    <property type="entry name" value="Homeodomain-like"/>
    <property type="match status" value="1"/>
</dbReference>
<dbReference type="EMBL" id="JBHLTG010000006">
    <property type="protein sequence ID" value="MFC0680981.1"/>
    <property type="molecule type" value="Genomic_DNA"/>
</dbReference>
<evidence type="ECO:0000313" key="7">
    <source>
        <dbReference type="Proteomes" id="UP001589896"/>
    </source>
</evidence>
<evidence type="ECO:0000256" key="3">
    <source>
        <dbReference type="ARBA" id="ARBA00023163"/>
    </source>
</evidence>
<dbReference type="Gene3D" id="1.10.357.10">
    <property type="entry name" value="Tetracycline Repressor, domain 2"/>
    <property type="match status" value="1"/>
</dbReference>
<keyword evidence="3" id="KW-0804">Transcription</keyword>